<evidence type="ECO:0000256" key="4">
    <source>
        <dbReference type="PROSITE-ProRule" id="PRU00325"/>
    </source>
</evidence>
<dbReference type="InterPro" id="IPR004332">
    <property type="entry name" value="Transposase_MuDR"/>
</dbReference>
<keyword evidence="1" id="KW-0479">Metal-binding</keyword>
<dbReference type="InterPro" id="IPR007527">
    <property type="entry name" value="Znf_SWIM"/>
</dbReference>
<dbReference type="SMART" id="SM00575">
    <property type="entry name" value="ZnF_PMZ"/>
    <property type="match status" value="1"/>
</dbReference>
<evidence type="ECO:0000259" key="6">
    <source>
        <dbReference type="PROSITE" id="PS50966"/>
    </source>
</evidence>
<evidence type="ECO:0000256" key="2">
    <source>
        <dbReference type="ARBA" id="ARBA00022771"/>
    </source>
</evidence>
<feature type="region of interest" description="Disordered" evidence="5">
    <location>
        <begin position="802"/>
        <end position="830"/>
    </location>
</feature>
<dbReference type="Proteomes" id="UP001515500">
    <property type="component" value="Chromosome 6"/>
</dbReference>
<keyword evidence="7" id="KW-1185">Reference proteome</keyword>
<feature type="compositionally biased region" description="Low complexity" evidence="5">
    <location>
        <begin position="814"/>
        <end position="829"/>
    </location>
</feature>
<dbReference type="PROSITE" id="PS50966">
    <property type="entry name" value="ZF_SWIM"/>
    <property type="match status" value="1"/>
</dbReference>
<dbReference type="Pfam" id="PF10551">
    <property type="entry name" value="MULE"/>
    <property type="match status" value="1"/>
</dbReference>
<dbReference type="AlphaFoldDB" id="A0AB40BJ03"/>
<protein>
    <submittedName>
        <fullName evidence="8">Uncharacterized protein LOC120263218</fullName>
    </submittedName>
</protein>
<dbReference type="GO" id="GO:0008270">
    <property type="term" value="F:zinc ion binding"/>
    <property type="evidence" value="ECO:0007669"/>
    <property type="project" value="UniProtKB-KW"/>
</dbReference>
<accession>A0AB40BJ03</accession>
<sequence>MDVNWAIRPLEKEPPSYPPNSEYFTIKLQYTDGDVHKWADRSLAGFADYCCADKISRLELVDMAKEMGLIVDGCRFWWLDINNSRMGLREIINDARCTSNGNDRESHQRNASTENVDKIIEKVQLGNVEESEAGNVEGGNATDEEADDDKELEEGSELHDSEYSFNSQEEGDEEGVILDSGSVPMHLPVADAESDYASSDDLNSCSSTDEEQLEPNKPKYAEFNQDCDMKDPHFKIGMKFSSFKQFREAVRNYGIKNRCVMNFRPNNKKRCKAYCRKGCPFYLWAAPMVTDRNTIQIKSSILKHECTRDHNVRHVSAQWIAKEYMDQFRADPSWSIPGIIQAVKSNQEVNISRIKAWRAKAIARSLLDGDESYQMRRLYDYRLELMRTQPRSTVIFKCSEGQFEGMYVCLGPLKSGFLIGCRQVISLDGCFLKNLFGGQLLSAVGIDANDCIYPIAWAIVDRENFENWNWFLELLANDLEIVNSHHWCFMSDRQKGLIPALEQLFPNSEHGYCVRHIHTNFRNSFKGKVLKDQMWKCARASYIPAYNREMEILQVMSPEAHRFLKNIDPKHWCRAYFKPQFKCDMLLNNLCECFNNQILDARTKGIITMNEIIRTKLMIRIQRKRDAMQKCTTDYCPKILKKLEKSKKMSWSYTTTWSGGDEYQVLGYDGQFVVNNTERTCTCRRWQLTGLPCCHAISAIYYNKDKPENHLEDCYKVFTFLETYSHILHPTQGMDCWPTSDQGPMIPPVPTNKKKGKKTMNMRKQPDETIGFAKGKVSRKGKTITCSVCGALGHNRRFHGMQGKKENTTKQPVDDANTTANTIDDSTNDPMDAIDPSVLKEHFHQVDIMSGTMHNEEHIAPAKFMLQVDVISGIGDNMEPIALAQAREEPMSQVNNNFEQNVHDPSVANEGERRLREKFITKGGKKQGILGEKEKEQLHMEPGKRKHLQNKSKEEVVEKKKKIWVPPGLRRVGGSTAGKNK</sequence>
<evidence type="ECO:0000256" key="1">
    <source>
        <dbReference type="ARBA" id="ARBA00022723"/>
    </source>
</evidence>
<reference evidence="8" key="1">
    <citation type="submission" date="2025-08" db="UniProtKB">
        <authorList>
            <consortium name="RefSeq"/>
        </authorList>
    </citation>
    <scope>IDENTIFICATION</scope>
</reference>
<feature type="domain" description="SWIM-type" evidence="6">
    <location>
        <begin position="672"/>
        <end position="704"/>
    </location>
</feature>
<dbReference type="PANTHER" id="PTHR31973:SF187">
    <property type="entry name" value="MUTATOR TRANSPOSASE MUDRA PROTEIN"/>
    <property type="match status" value="1"/>
</dbReference>
<proteinExistence type="predicted"/>
<keyword evidence="2 4" id="KW-0863">Zinc-finger</keyword>
<gene>
    <name evidence="8" type="primary">LOC120263218</name>
</gene>
<dbReference type="GeneID" id="120263218"/>
<dbReference type="Pfam" id="PF04434">
    <property type="entry name" value="SWIM"/>
    <property type="match status" value="1"/>
</dbReference>
<feature type="region of interest" description="Disordered" evidence="5">
    <location>
        <begin position="929"/>
        <end position="960"/>
    </location>
</feature>
<evidence type="ECO:0000256" key="3">
    <source>
        <dbReference type="ARBA" id="ARBA00022833"/>
    </source>
</evidence>
<dbReference type="RefSeq" id="XP_039127025.1">
    <property type="nucleotide sequence ID" value="XM_039271091.1"/>
</dbReference>
<dbReference type="InterPro" id="IPR006564">
    <property type="entry name" value="Znf_PMZ"/>
</dbReference>
<name>A0AB40BJ03_DIOCR</name>
<evidence type="ECO:0000256" key="5">
    <source>
        <dbReference type="SAM" id="MobiDB-lite"/>
    </source>
</evidence>
<dbReference type="Pfam" id="PF03108">
    <property type="entry name" value="DBD_Tnp_Mut"/>
    <property type="match status" value="1"/>
</dbReference>
<feature type="region of interest" description="Disordered" evidence="5">
    <location>
        <begin position="97"/>
        <end position="173"/>
    </location>
</feature>
<feature type="compositionally biased region" description="Basic and acidic residues" evidence="5">
    <location>
        <begin position="931"/>
        <end position="943"/>
    </location>
</feature>
<evidence type="ECO:0000313" key="8">
    <source>
        <dbReference type="RefSeq" id="XP_039127025.1"/>
    </source>
</evidence>
<evidence type="ECO:0000313" key="7">
    <source>
        <dbReference type="Proteomes" id="UP001515500"/>
    </source>
</evidence>
<dbReference type="InterPro" id="IPR018289">
    <property type="entry name" value="MULE_transposase_dom"/>
</dbReference>
<organism evidence="7 8">
    <name type="scientific">Dioscorea cayennensis subsp. rotundata</name>
    <name type="common">White Guinea yam</name>
    <name type="synonym">Dioscorea rotundata</name>
    <dbReference type="NCBI Taxonomy" id="55577"/>
    <lineage>
        <taxon>Eukaryota</taxon>
        <taxon>Viridiplantae</taxon>
        <taxon>Streptophyta</taxon>
        <taxon>Embryophyta</taxon>
        <taxon>Tracheophyta</taxon>
        <taxon>Spermatophyta</taxon>
        <taxon>Magnoliopsida</taxon>
        <taxon>Liliopsida</taxon>
        <taxon>Dioscoreales</taxon>
        <taxon>Dioscoreaceae</taxon>
        <taxon>Dioscorea</taxon>
    </lineage>
</organism>
<keyword evidence="3" id="KW-0862">Zinc</keyword>
<feature type="compositionally biased region" description="Acidic residues" evidence="5">
    <location>
        <begin position="142"/>
        <end position="155"/>
    </location>
</feature>
<feature type="region of interest" description="Disordered" evidence="5">
    <location>
        <begin position="194"/>
        <end position="218"/>
    </location>
</feature>
<dbReference type="PANTHER" id="PTHR31973">
    <property type="entry name" value="POLYPROTEIN, PUTATIVE-RELATED"/>
    <property type="match status" value="1"/>
</dbReference>